<evidence type="ECO:0000313" key="2">
    <source>
        <dbReference type="Proteomes" id="UP000568839"/>
    </source>
</evidence>
<organism evidence="1 2">
    <name type="scientific">Geomicrobium halophilum</name>
    <dbReference type="NCBI Taxonomy" id="549000"/>
    <lineage>
        <taxon>Bacteria</taxon>
        <taxon>Bacillati</taxon>
        <taxon>Bacillota</taxon>
        <taxon>Bacilli</taxon>
        <taxon>Bacillales</taxon>
        <taxon>Geomicrobium</taxon>
    </lineage>
</organism>
<sequence>MDAHAWLGKDLNISLNRADINGQKVGEVFLRHDATLIERFFNDAAGPHLPQRLWTVTAAHLLALSAIVDGHGKCS</sequence>
<keyword evidence="2" id="KW-1185">Reference proteome</keyword>
<dbReference type="Proteomes" id="UP000568839">
    <property type="component" value="Unassembled WGS sequence"/>
</dbReference>
<dbReference type="RefSeq" id="WP_184402124.1">
    <property type="nucleotide sequence ID" value="NZ_JACHHJ010000001.1"/>
</dbReference>
<dbReference type="AlphaFoldDB" id="A0A841PGR8"/>
<comment type="caution">
    <text evidence="1">The sequence shown here is derived from an EMBL/GenBank/DDBJ whole genome shotgun (WGS) entry which is preliminary data.</text>
</comment>
<proteinExistence type="predicted"/>
<protein>
    <submittedName>
        <fullName evidence="1">Uncharacterized protein</fullName>
    </submittedName>
</protein>
<dbReference type="EMBL" id="JACHHJ010000001">
    <property type="protein sequence ID" value="MBB6448087.1"/>
    <property type="molecule type" value="Genomic_DNA"/>
</dbReference>
<gene>
    <name evidence="1" type="ORF">HNR44_000036</name>
</gene>
<name>A0A841PGR8_9BACL</name>
<reference evidence="1 2" key="1">
    <citation type="submission" date="2020-08" db="EMBL/GenBank/DDBJ databases">
        <title>Genomic Encyclopedia of Type Strains, Phase IV (KMG-IV): sequencing the most valuable type-strain genomes for metagenomic binning, comparative biology and taxonomic classification.</title>
        <authorList>
            <person name="Goeker M."/>
        </authorList>
    </citation>
    <scope>NUCLEOTIDE SEQUENCE [LARGE SCALE GENOMIC DNA]</scope>
    <source>
        <strain evidence="1 2">DSM 21769</strain>
    </source>
</reference>
<evidence type="ECO:0000313" key="1">
    <source>
        <dbReference type="EMBL" id="MBB6448087.1"/>
    </source>
</evidence>
<accession>A0A841PGR8</accession>